<dbReference type="Gene3D" id="1.25.40.10">
    <property type="entry name" value="Tetratricopeptide repeat domain"/>
    <property type="match status" value="1"/>
</dbReference>
<dbReference type="InterPro" id="IPR006566">
    <property type="entry name" value="FBD"/>
</dbReference>
<dbReference type="STRING" id="93759.A0A1R3IJC4"/>
<evidence type="ECO:0000256" key="3">
    <source>
        <dbReference type="SAM" id="MobiDB-lite"/>
    </source>
</evidence>
<dbReference type="SUPFAM" id="SSF52047">
    <property type="entry name" value="RNI-like"/>
    <property type="match status" value="1"/>
</dbReference>
<feature type="repeat" description="PPR" evidence="2">
    <location>
        <begin position="459"/>
        <end position="493"/>
    </location>
</feature>
<dbReference type="Proteomes" id="UP000187203">
    <property type="component" value="Unassembled WGS sequence"/>
</dbReference>
<protein>
    <submittedName>
        <fullName evidence="6">Uncharacterized protein</fullName>
    </submittedName>
</protein>
<dbReference type="InterPro" id="IPR032675">
    <property type="entry name" value="LRR_dom_sf"/>
</dbReference>
<evidence type="ECO:0000259" key="4">
    <source>
        <dbReference type="Pfam" id="PF08387"/>
    </source>
</evidence>
<dbReference type="Gene3D" id="3.80.10.10">
    <property type="entry name" value="Ribonuclease Inhibitor"/>
    <property type="match status" value="1"/>
</dbReference>
<keyword evidence="7" id="KW-1185">Reference proteome</keyword>
<sequence length="641" mass="72257">MRKRELSAASKRAKGKRRCISNLFWGFLPFKFPPGRRFPLRARRRLRQPKSETVQPTSARQREETLEKERFIFINWVNSLVKMHQGQTLEEFRIDFPLEKNFSHVVDAWIQFALSKRLQRLVLDLSPTLGTGHLDWNYTFPNVLSPVTSSLSLVGLTSLTTLYLHHVNLKQEVVEHIISYCPVLEELSLIYSVFMGYFKIAGPALKLKHLSLLYCPGLKCLEICDTNIVSFKYGGWKNSTKLHLKNVPQLVELYVDMMDSPLSHAFDPISGLFSHLESLTLISFGLLADGDDYVDYFDVVAYPKLSKLRHLAVNMETSGDDGLLKLLSCFDHGRRTEEVVETIECPHQHLKVVELAGYYGRVSDVDFAMYLIKNAVALERMIIIPKATKVSLPAINTKTARMEKIKREEKARRLAKEQLKGNQLFCTLTPPAESFPSALSPPMLISLTLTNFFALPNRTTFIWNTIIRAFVEKNDYSTAISLYRNMIQNGFLPNNYTFSFVLRACTDNYSMGLGLASHAQVIKLAWDSYDYVLNGVDPFFSGFQPNQAGIVGALSACAFLGTLDHGSNKTSASTSFGGAEFKSLLESEFATCVGVGIEVDGRGDSIEEFLSWTTRCRLTGKEAAVDSRSEDDYSDFCGYGN</sequence>
<dbReference type="NCBIfam" id="TIGR00756">
    <property type="entry name" value="PPR"/>
    <property type="match status" value="1"/>
</dbReference>
<dbReference type="PANTHER" id="PTHR34145:SF68">
    <property type="entry name" value="FBD DOMAIN-CONTAINING PROTEIN"/>
    <property type="match status" value="1"/>
</dbReference>
<feature type="domain" description="At1g61320/AtMIF1 LRR" evidence="5">
    <location>
        <begin position="81"/>
        <end position="284"/>
    </location>
</feature>
<dbReference type="Pfam" id="PF23622">
    <property type="entry name" value="LRR_At1g61320_AtMIF1"/>
    <property type="match status" value="1"/>
</dbReference>
<feature type="region of interest" description="Disordered" evidence="3">
    <location>
        <begin position="43"/>
        <end position="62"/>
    </location>
</feature>
<dbReference type="Pfam" id="PF13041">
    <property type="entry name" value="PPR_2"/>
    <property type="match status" value="1"/>
</dbReference>
<proteinExistence type="predicted"/>
<evidence type="ECO:0000313" key="7">
    <source>
        <dbReference type="Proteomes" id="UP000187203"/>
    </source>
</evidence>
<dbReference type="Pfam" id="PF08387">
    <property type="entry name" value="FBD"/>
    <property type="match status" value="1"/>
</dbReference>
<organism evidence="6 7">
    <name type="scientific">Corchorus olitorius</name>
    <dbReference type="NCBI Taxonomy" id="93759"/>
    <lineage>
        <taxon>Eukaryota</taxon>
        <taxon>Viridiplantae</taxon>
        <taxon>Streptophyta</taxon>
        <taxon>Embryophyta</taxon>
        <taxon>Tracheophyta</taxon>
        <taxon>Spermatophyta</taxon>
        <taxon>Magnoliopsida</taxon>
        <taxon>eudicotyledons</taxon>
        <taxon>Gunneridae</taxon>
        <taxon>Pentapetalae</taxon>
        <taxon>rosids</taxon>
        <taxon>malvids</taxon>
        <taxon>Malvales</taxon>
        <taxon>Malvaceae</taxon>
        <taxon>Grewioideae</taxon>
        <taxon>Apeibeae</taxon>
        <taxon>Corchorus</taxon>
    </lineage>
</organism>
<feature type="domain" description="FBD" evidence="4">
    <location>
        <begin position="342"/>
        <end position="383"/>
    </location>
</feature>
<dbReference type="InterPro" id="IPR055357">
    <property type="entry name" value="LRR_At1g61320_AtMIF1"/>
</dbReference>
<dbReference type="OrthoDB" id="585311at2759"/>
<reference evidence="7" key="1">
    <citation type="submission" date="2013-09" db="EMBL/GenBank/DDBJ databases">
        <title>Corchorus olitorius genome sequencing.</title>
        <authorList>
            <person name="Alam M."/>
            <person name="Haque M.S."/>
            <person name="Islam M.S."/>
            <person name="Emdad E.M."/>
            <person name="Islam M.M."/>
            <person name="Ahmed B."/>
            <person name="Halim A."/>
            <person name="Hossen Q.M.M."/>
            <person name="Hossain M.Z."/>
            <person name="Ahmed R."/>
            <person name="Khan M.M."/>
            <person name="Islam R."/>
            <person name="Rashid M.M."/>
            <person name="Khan S.A."/>
            <person name="Rahman M.S."/>
            <person name="Alam M."/>
            <person name="Yahiya A.S."/>
            <person name="Khan M.S."/>
            <person name="Azam M.S."/>
            <person name="Haque T."/>
            <person name="Lashkar M.Z.H."/>
            <person name="Akhand A.I."/>
            <person name="Morshed G."/>
            <person name="Roy S."/>
            <person name="Uddin K.S."/>
            <person name="Rabeya T."/>
            <person name="Hossain A.S."/>
            <person name="Chowdhury A."/>
            <person name="Snigdha A.R."/>
            <person name="Mortoza M.S."/>
            <person name="Matin S.A."/>
            <person name="Hoque S.M.E."/>
            <person name="Islam M.K."/>
            <person name="Roy D.K."/>
            <person name="Haider R."/>
            <person name="Moosa M.M."/>
            <person name="Elias S.M."/>
            <person name="Hasan A.M."/>
            <person name="Jahan S."/>
            <person name="Shafiuddin M."/>
            <person name="Mahmood N."/>
            <person name="Shommy N.S."/>
        </authorList>
    </citation>
    <scope>NUCLEOTIDE SEQUENCE [LARGE SCALE GENOMIC DNA]</scope>
    <source>
        <strain evidence="7">cv. O-4</strain>
    </source>
</reference>
<evidence type="ECO:0000256" key="1">
    <source>
        <dbReference type="ARBA" id="ARBA00022737"/>
    </source>
</evidence>
<gene>
    <name evidence="6" type="ORF">COLO4_22884</name>
</gene>
<evidence type="ECO:0000259" key="5">
    <source>
        <dbReference type="Pfam" id="PF23622"/>
    </source>
</evidence>
<comment type="caution">
    <text evidence="6">The sequence shown here is derived from an EMBL/GenBank/DDBJ whole genome shotgun (WGS) entry which is preliminary data.</text>
</comment>
<accession>A0A1R3IJC4</accession>
<evidence type="ECO:0000313" key="6">
    <source>
        <dbReference type="EMBL" id="OMO82692.1"/>
    </source>
</evidence>
<dbReference type="EMBL" id="AWUE01018086">
    <property type="protein sequence ID" value="OMO82692.1"/>
    <property type="molecule type" value="Genomic_DNA"/>
</dbReference>
<evidence type="ECO:0000256" key="2">
    <source>
        <dbReference type="PROSITE-ProRule" id="PRU00708"/>
    </source>
</evidence>
<keyword evidence="1" id="KW-0677">Repeat</keyword>
<dbReference type="PROSITE" id="PS51375">
    <property type="entry name" value="PPR"/>
    <property type="match status" value="1"/>
</dbReference>
<name>A0A1R3IJC4_9ROSI</name>
<dbReference type="PANTHER" id="PTHR34145">
    <property type="entry name" value="OS02G0105600 PROTEIN"/>
    <property type="match status" value="1"/>
</dbReference>
<dbReference type="AlphaFoldDB" id="A0A1R3IJC4"/>
<dbReference type="InterPro" id="IPR011990">
    <property type="entry name" value="TPR-like_helical_dom_sf"/>
</dbReference>
<dbReference type="InterPro" id="IPR053772">
    <property type="entry name" value="At1g61320/At1g61330-like"/>
</dbReference>
<dbReference type="InterPro" id="IPR002885">
    <property type="entry name" value="PPR_rpt"/>
</dbReference>